<keyword evidence="1" id="KW-0472">Membrane</keyword>
<dbReference type="EMBL" id="FOFP01000031">
    <property type="protein sequence ID" value="SER45354.1"/>
    <property type="molecule type" value="Genomic_DNA"/>
</dbReference>
<gene>
    <name evidence="2" type="ORF">SAMN05216600_1316</name>
</gene>
<organism evidence="2 3">
    <name type="scientific">Pseudomonas cuatrocienegasensis</name>
    <dbReference type="NCBI Taxonomy" id="543360"/>
    <lineage>
        <taxon>Bacteria</taxon>
        <taxon>Pseudomonadati</taxon>
        <taxon>Pseudomonadota</taxon>
        <taxon>Gammaproteobacteria</taxon>
        <taxon>Pseudomonadales</taxon>
        <taxon>Pseudomonadaceae</taxon>
        <taxon>Pseudomonas</taxon>
    </lineage>
</organism>
<feature type="transmembrane region" description="Helical" evidence="1">
    <location>
        <begin position="72"/>
        <end position="91"/>
    </location>
</feature>
<keyword evidence="1" id="KW-0812">Transmembrane</keyword>
<comment type="caution">
    <text evidence="2">The sequence shown here is derived from an EMBL/GenBank/DDBJ whole genome shotgun (WGS) entry which is preliminary data.</text>
</comment>
<feature type="transmembrane region" description="Helical" evidence="1">
    <location>
        <begin position="15"/>
        <end position="37"/>
    </location>
</feature>
<dbReference type="Proteomes" id="UP000198512">
    <property type="component" value="Unassembled WGS sequence"/>
</dbReference>
<feature type="transmembrane region" description="Helical" evidence="1">
    <location>
        <begin position="44"/>
        <end position="66"/>
    </location>
</feature>
<evidence type="ECO:0000313" key="2">
    <source>
        <dbReference type="EMBL" id="SER45354.1"/>
    </source>
</evidence>
<keyword evidence="3" id="KW-1185">Reference proteome</keyword>
<evidence type="ECO:0008006" key="4">
    <source>
        <dbReference type="Google" id="ProtNLM"/>
    </source>
</evidence>
<keyword evidence="1" id="KW-1133">Transmembrane helix</keyword>
<evidence type="ECO:0000313" key="3">
    <source>
        <dbReference type="Proteomes" id="UP000198512"/>
    </source>
</evidence>
<protein>
    <recommendedName>
        <fullName evidence="4">Iron transporter</fullName>
    </recommendedName>
</protein>
<dbReference type="RefSeq" id="WP_069522199.1">
    <property type="nucleotide sequence ID" value="NZ_FOFP01000031.1"/>
</dbReference>
<name>A0ABY1BRG4_9PSED</name>
<reference evidence="2 3" key="1">
    <citation type="submission" date="2016-10" db="EMBL/GenBank/DDBJ databases">
        <authorList>
            <person name="Varghese N."/>
            <person name="Submissions S."/>
        </authorList>
    </citation>
    <scope>NUCLEOTIDE SEQUENCE [LARGE SCALE GENOMIC DNA]</scope>
    <source>
        <strain evidence="2 3">CIP 109853</strain>
    </source>
</reference>
<proteinExistence type="predicted"/>
<accession>A0ABY1BRG4</accession>
<evidence type="ECO:0000256" key="1">
    <source>
        <dbReference type="SAM" id="Phobius"/>
    </source>
</evidence>
<sequence length="96" mass="10430">MAIIAPAWWPVVCRILAAIVGGYAFTYACTAALARVLPLPAADAVWVASLPAFALYTLAMLWAFAARSLWRAWWGVALALPLGLLGFWPLLMERLA</sequence>